<evidence type="ECO:0008006" key="4">
    <source>
        <dbReference type="Google" id="ProtNLM"/>
    </source>
</evidence>
<dbReference type="Proteomes" id="UP000323632">
    <property type="component" value="Unassembled WGS sequence"/>
</dbReference>
<dbReference type="AlphaFoldDB" id="A0A5M6CES9"/>
<keyword evidence="1" id="KW-0472">Membrane</keyword>
<organism evidence="2 3">
    <name type="scientific">Taibaiella lutea</name>
    <dbReference type="NCBI Taxonomy" id="2608001"/>
    <lineage>
        <taxon>Bacteria</taxon>
        <taxon>Pseudomonadati</taxon>
        <taxon>Bacteroidota</taxon>
        <taxon>Chitinophagia</taxon>
        <taxon>Chitinophagales</taxon>
        <taxon>Chitinophagaceae</taxon>
        <taxon>Taibaiella</taxon>
    </lineage>
</organism>
<evidence type="ECO:0000313" key="2">
    <source>
        <dbReference type="EMBL" id="KAA5533576.1"/>
    </source>
</evidence>
<gene>
    <name evidence="2" type="ORF">F0919_13635</name>
</gene>
<name>A0A5M6CES9_9BACT</name>
<reference evidence="2 3" key="1">
    <citation type="submission" date="2019-09" db="EMBL/GenBank/DDBJ databases">
        <title>Genome sequence and assembly of Taibaiella sp.</title>
        <authorList>
            <person name="Chhetri G."/>
        </authorList>
    </citation>
    <scope>NUCLEOTIDE SEQUENCE [LARGE SCALE GENOMIC DNA]</scope>
    <source>
        <strain evidence="2 3">KVB11</strain>
    </source>
</reference>
<keyword evidence="1" id="KW-1133">Transmembrane helix</keyword>
<keyword evidence="1" id="KW-0812">Transmembrane</keyword>
<keyword evidence="3" id="KW-1185">Reference proteome</keyword>
<comment type="caution">
    <text evidence="2">The sequence shown here is derived from an EMBL/GenBank/DDBJ whole genome shotgun (WGS) entry which is preliminary data.</text>
</comment>
<dbReference type="Pfam" id="PF07666">
    <property type="entry name" value="MpPF26"/>
    <property type="match status" value="1"/>
</dbReference>
<dbReference type="EMBL" id="VWSH01000003">
    <property type="protein sequence ID" value="KAA5533576.1"/>
    <property type="molecule type" value="Genomic_DNA"/>
</dbReference>
<dbReference type="NCBIfam" id="NF040945">
    <property type="entry name" value="CCC_membrane"/>
    <property type="match status" value="1"/>
</dbReference>
<feature type="transmembrane region" description="Helical" evidence="1">
    <location>
        <begin position="24"/>
        <end position="54"/>
    </location>
</feature>
<accession>A0A5M6CES9</accession>
<proteinExistence type="predicted"/>
<dbReference type="RefSeq" id="WP_150033323.1">
    <property type="nucleotide sequence ID" value="NZ_VWSH01000003.1"/>
</dbReference>
<evidence type="ECO:0000313" key="3">
    <source>
        <dbReference type="Proteomes" id="UP000323632"/>
    </source>
</evidence>
<evidence type="ECO:0000256" key="1">
    <source>
        <dbReference type="SAM" id="Phobius"/>
    </source>
</evidence>
<dbReference type="InterPro" id="IPR011655">
    <property type="entry name" value="MpPF26"/>
</dbReference>
<protein>
    <recommendedName>
        <fullName evidence="4">DUF4190 domain-containing protein</fullName>
    </recommendedName>
</protein>
<feature type="transmembrane region" description="Helical" evidence="1">
    <location>
        <begin position="81"/>
        <end position="103"/>
    </location>
</feature>
<sequence length="117" mass="12621">MENSTQPSGQIFNTPRQELPNATAVLVLGIISLVGCFCYVVPGLTCSIIALVLASSAKRTYLNNPDLYTEGSYKNLNAGRVCAIIGLSLAAVGVLIMIIYFIMMGTMISTMPWKSFH</sequence>